<organism evidence="1 2">
    <name type="scientific">Diploptera punctata</name>
    <name type="common">Pacific beetle cockroach</name>
    <dbReference type="NCBI Taxonomy" id="6984"/>
    <lineage>
        <taxon>Eukaryota</taxon>
        <taxon>Metazoa</taxon>
        <taxon>Ecdysozoa</taxon>
        <taxon>Arthropoda</taxon>
        <taxon>Hexapoda</taxon>
        <taxon>Insecta</taxon>
        <taxon>Pterygota</taxon>
        <taxon>Neoptera</taxon>
        <taxon>Polyneoptera</taxon>
        <taxon>Dictyoptera</taxon>
        <taxon>Blattodea</taxon>
        <taxon>Blaberoidea</taxon>
        <taxon>Blaberidae</taxon>
        <taxon>Diplopterinae</taxon>
        <taxon>Diploptera</taxon>
    </lineage>
</organism>
<evidence type="ECO:0000313" key="1">
    <source>
        <dbReference type="EMBL" id="KAJ9574502.1"/>
    </source>
</evidence>
<reference evidence="1" key="2">
    <citation type="submission" date="2023-05" db="EMBL/GenBank/DDBJ databases">
        <authorList>
            <person name="Fouks B."/>
        </authorList>
    </citation>
    <scope>NUCLEOTIDE SEQUENCE</scope>
    <source>
        <strain evidence="1">Stay&amp;Tobe</strain>
        <tissue evidence="1">Testes</tissue>
    </source>
</reference>
<feature type="non-terminal residue" evidence="1">
    <location>
        <position position="1"/>
    </location>
</feature>
<proteinExistence type="predicted"/>
<name>A0AAD7Z6G2_DIPPU</name>
<reference evidence="1" key="1">
    <citation type="journal article" date="2023" name="IScience">
        <title>Live-bearing cockroach genome reveals convergent evolutionary mechanisms linked to viviparity in insects and beyond.</title>
        <authorList>
            <person name="Fouks B."/>
            <person name="Harrison M.C."/>
            <person name="Mikhailova A.A."/>
            <person name="Marchal E."/>
            <person name="English S."/>
            <person name="Carruthers M."/>
            <person name="Jennings E.C."/>
            <person name="Chiamaka E.L."/>
            <person name="Frigard R.A."/>
            <person name="Pippel M."/>
            <person name="Attardo G.M."/>
            <person name="Benoit J.B."/>
            <person name="Bornberg-Bauer E."/>
            <person name="Tobe S.S."/>
        </authorList>
    </citation>
    <scope>NUCLEOTIDE SEQUENCE</scope>
    <source>
        <strain evidence="1">Stay&amp;Tobe</strain>
    </source>
</reference>
<evidence type="ECO:0000313" key="2">
    <source>
        <dbReference type="Proteomes" id="UP001233999"/>
    </source>
</evidence>
<feature type="non-terminal residue" evidence="1">
    <location>
        <position position="51"/>
    </location>
</feature>
<accession>A0AAD7Z6G2</accession>
<dbReference type="Proteomes" id="UP001233999">
    <property type="component" value="Unassembled WGS sequence"/>
</dbReference>
<protein>
    <submittedName>
        <fullName evidence="1">Uncharacterized protein</fullName>
    </submittedName>
</protein>
<keyword evidence="2" id="KW-1185">Reference proteome</keyword>
<dbReference type="AlphaFoldDB" id="A0AAD7Z6G2"/>
<dbReference type="EMBL" id="JASPKZ010010283">
    <property type="protein sequence ID" value="KAJ9574502.1"/>
    <property type="molecule type" value="Genomic_DNA"/>
</dbReference>
<gene>
    <name evidence="1" type="ORF">L9F63_008326</name>
</gene>
<sequence>KTLIPVSFMNNCSTEEAPCKSTVRRAAAQLNKSLSEKGLALLVNHGIPEEK</sequence>
<comment type="caution">
    <text evidence="1">The sequence shown here is derived from an EMBL/GenBank/DDBJ whole genome shotgun (WGS) entry which is preliminary data.</text>
</comment>